<name>A0A646QFD0_9MYRI</name>
<feature type="chain" id="PRO_5025067110" evidence="1">
    <location>
        <begin position="23"/>
        <end position="244"/>
    </location>
</feature>
<accession>A0A646QFD0</accession>
<protein>
    <submittedName>
        <fullName evidence="2">SLPTX11</fullName>
    </submittedName>
</protein>
<dbReference type="Gene3D" id="2.20.20.160">
    <property type="match status" value="1"/>
</dbReference>
<dbReference type="EMBL" id="GHBY01000107">
    <property type="protein sequence ID" value="MUP40284.1"/>
    <property type="molecule type" value="Transcribed_RNA"/>
</dbReference>
<sequence>MFARACPLFLTVILVLIGNTQTSIGVYRTYVTVQFRFQLIRHQNDPILECIDENVACAYLQASRNIISVRPICSCPNGTECPHTWDSRDGHTIPQGSEQFKFCSKVPLHRLNHCDSTNAALMQVHYDMNKEQQPANWTEAQRILYSGKIHHYYVFCLCPEDRHYRLYQNGYLPDTHIVTYTCQKLRPCEPDQWCRFVAETENTFFVDDRCECPQNLLCPGDPKNSNQTWDYSIKGRVHHSFTCK</sequence>
<dbReference type="AlphaFoldDB" id="A0A646QFD0"/>
<proteinExistence type="predicted"/>
<feature type="signal peptide" evidence="1">
    <location>
        <begin position="1"/>
        <end position="22"/>
    </location>
</feature>
<keyword evidence="1" id="KW-0732">Signal</keyword>
<organism evidence="2">
    <name type="scientific">Hemiscolopendra marginata</name>
    <dbReference type="NCBI Taxonomy" id="943146"/>
    <lineage>
        <taxon>Eukaryota</taxon>
        <taxon>Metazoa</taxon>
        <taxon>Ecdysozoa</taxon>
        <taxon>Arthropoda</taxon>
        <taxon>Myriapoda</taxon>
        <taxon>Chilopoda</taxon>
        <taxon>Pleurostigmophora</taxon>
        <taxon>Scolopendromorpha</taxon>
        <taxon>Scolopendridae</taxon>
        <taxon>Hemiscolopendra</taxon>
    </lineage>
</organism>
<reference evidence="2" key="1">
    <citation type="submission" date="2018-11" db="EMBL/GenBank/DDBJ databases">
        <title>Venom-gland transcriptomics and venom proteomics of the Florida green centipede (Hemiscolopendra marginata) reveal sex-based variation in a centipede venom.</title>
        <authorList>
            <person name="Nystrom G.S."/>
            <person name="Ward M.J."/>
            <person name="Ellsworth S.A."/>
            <person name="Rokyta D.R."/>
        </authorList>
    </citation>
    <scope>NUCLEOTIDE SEQUENCE</scope>
    <source>
        <tissue evidence="2">Venom gland</tissue>
    </source>
</reference>
<evidence type="ECO:0000256" key="1">
    <source>
        <dbReference type="SAM" id="SignalP"/>
    </source>
</evidence>
<evidence type="ECO:0000313" key="2">
    <source>
        <dbReference type="EMBL" id="MUP40284.1"/>
    </source>
</evidence>